<dbReference type="InterPro" id="IPR036397">
    <property type="entry name" value="RNaseH_sf"/>
</dbReference>
<keyword evidence="13" id="KW-1185">Reference proteome</keyword>
<keyword evidence="10" id="KW-0472">Membrane</keyword>
<accession>A0AAN8CFJ1</accession>
<feature type="transmembrane region" description="Helical" evidence="10">
    <location>
        <begin position="164"/>
        <end position="188"/>
    </location>
</feature>
<dbReference type="EMBL" id="JAULUE010002051">
    <property type="protein sequence ID" value="KAK5902612.1"/>
    <property type="molecule type" value="Genomic_DNA"/>
</dbReference>
<dbReference type="CDD" id="cd09275">
    <property type="entry name" value="RNase_HI_RT_DIRS1"/>
    <property type="match status" value="1"/>
</dbReference>
<protein>
    <recommendedName>
        <fullName evidence="2">ribonuclease H</fullName>
        <ecNumber evidence="2">3.1.26.4</ecNumber>
    </recommendedName>
</protein>
<dbReference type="GO" id="GO:0004523">
    <property type="term" value="F:RNA-DNA hybrid ribonuclease activity"/>
    <property type="evidence" value="ECO:0007669"/>
    <property type="project" value="UniProtKB-EC"/>
</dbReference>
<dbReference type="PANTHER" id="PTHR33050">
    <property type="entry name" value="REVERSE TRANSCRIPTASE DOMAIN-CONTAINING PROTEIN"/>
    <property type="match status" value="1"/>
</dbReference>
<evidence type="ECO:0000256" key="8">
    <source>
        <dbReference type="ARBA" id="ARBA00022918"/>
    </source>
</evidence>
<dbReference type="GO" id="GO:0003676">
    <property type="term" value="F:nucleic acid binding"/>
    <property type="evidence" value="ECO:0007669"/>
    <property type="project" value="InterPro"/>
</dbReference>
<dbReference type="InterPro" id="IPR041373">
    <property type="entry name" value="RT_RNaseH"/>
</dbReference>
<organism evidence="12 13">
    <name type="scientific">Champsocephalus esox</name>
    <name type="common">pike icefish</name>
    <dbReference type="NCBI Taxonomy" id="159716"/>
    <lineage>
        <taxon>Eukaryota</taxon>
        <taxon>Metazoa</taxon>
        <taxon>Chordata</taxon>
        <taxon>Craniata</taxon>
        <taxon>Vertebrata</taxon>
        <taxon>Euteleostomi</taxon>
        <taxon>Actinopterygii</taxon>
        <taxon>Neopterygii</taxon>
        <taxon>Teleostei</taxon>
        <taxon>Neoteleostei</taxon>
        <taxon>Acanthomorphata</taxon>
        <taxon>Eupercaria</taxon>
        <taxon>Perciformes</taxon>
        <taxon>Notothenioidei</taxon>
        <taxon>Channichthyidae</taxon>
        <taxon>Champsocephalus</taxon>
    </lineage>
</organism>
<dbReference type="InterPro" id="IPR043128">
    <property type="entry name" value="Rev_trsase/Diguanyl_cyclase"/>
</dbReference>
<dbReference type="InterPro" id="IPR043502">
    <property type="entry name" value="DNA/RNA_pol_sf"/>
</dbReference>
<feature type="domain" description="Reverse transcriptase" evidence="11">
    <location>
        <begin position="1"/>
        <end position="134"/>
    </location>
</feature>
<evidence type="ECO:0000256" key="7">
    <source>
        <dbReference type="ARBA" id="ARBA00022801"/>
    </source>
</evidence>
<keyword evidence="10" id="KW-0812">Transmembrane</keyword>
<sequence length="369" mass="41121">MKQLLALVQPGDWFTTIDLKDAYFHVEIAPKHRKYLRFAFQGIAYEYNRLPFGYSLSPRTFSKCVATALQPLRAHGMRVFFYIDDLIVMAGSREQAMFCTAQLITHLTRLSFAINWKKSTPIPHQRALYLGVVLDAGTLRATLSESRRASLLQGVRRLRQGARVTAFTVMQTLGLMAAAHMMVPLGLIHMRRLLRWFQPALGSQEAQATAGDHTPLSEGQPPVLGFPDHLQRGSPLGRVTSYITVFTDASGTGWGGTCQKRAIGGRWALTESRHSNLLELRAVVFVLRHFRPLIQGEHVMVRSDNSTTVAYINKQGGVRSATLLTTAEELWLWASEVVLSLSSLHIPGLENEGADLMPCQASGCFTRRC</sequence>
<comment type="similarity">
    <text evidence="1">Belongs to the beta type-B retroviral polymerase family. HERV class-II K(HML-2) pol subfamily.</text>
</comment>
<dbReference type="GO" id="GO:0006259">
    <property type="term" value="P:DNA metabolic process"/>
    <property type="evidence" value="ECO:0007669"/>
    <property type="project" value="UniProtKB-ARBA"/>
</dbReference>
<dbReference type="Pfam" id="PF17917">
    <property type="entry name" value="RT_RNaseH"/>
    <property type="match status" value="1"/>
</dbReference>
<keyword evidence="10" id="KW-1133">Transmembrane helix</keyword>
<comment type="caution">
    <text evidence="12">The sequence shown here is derived from an EMBL/GenBank/DDBJ whole genome shotgun (WGS) entry which is preliminary data.</text>
</comment>
<evidence type="ECO:0000313" key="13">
    <source>
        <dbReference type="Proteomes" id="UP001335648"/>
    </source>
</evidence>
<evidence type="ECO:0000256" key="5">
    <source>
        <dbReference type="ARBA" id="ARBA00022722"/>
    </source>
</evidence>
<dbReference type="EC" id="3.1.26.4" evidence="2"/>
<feature type="region of interest" description="Disordered" evidence="9">
    <location>
        <begin position="207"/>
        <end position="227"/>
    </location>
</feature>
<keyword evidence="5" id="KW-0540">Nuclease</keyword>
<dbReference type="Gene3D" id="3.30.70.270">
    <property type="match status" value="1"/>
</dbReference>
<dbReference type="SUPFAM" id="SSF56672">
    <property type="entry name" value="DNA/RNA polymerases"/>
    <property type="match status" value="1"/>
</dbReference>
<proteinExistence type="inferred from homology"/>
<dbReference type="PANTHER" id="PTHR33050:SF7">
    <property type="entry name" value="RIBONUCLEASE H"/>
    <property type="match status" value="1"/>
</dbReference>
<evidence type="ECO:0000256" key="9">
    <source>
        <dbReference type="SAM" id="MobiDB-lite"/>
    </source>
</evidence>
<keyword evidence="3" id="KW-0808">Transferase</keyword>
<dbReference type="AlphaFoldDB" id="A0AAN8CFJ1"/>
<dbReference type="Gene3D" id="3.10.10.10">
    <property type="entry name" value="HIV Type 1 Reverse Transcriptase, subunit A, domain 1"/>
    <property type="match status" value="1"/>
</dbReference>
<keyword evidence="8" id="KW-0695">RNA-directed DNA polymerase</keyword>
<evidence type="ECO:0000256" key="1">
    <source>
        <dbReference type="ARBA" id="ARBA00010879"/>
    </source>
</evidence>
<evidence type="ECO:0000256" key="4">
    <source>
        <dbReference type="ARBA" id="ARBA00022695"/>
    </source>
</evidence>
<reference evidence="12 13" key="1">
    <citation type="journal article" date="2023" name="Mol. Biol. Evol.">
        <title>Genomics of Secondarily Temperate Adaptation in the Only Non-Antarctic Icefish.</title>
        <authorList>
            <person name="Rivera-Colon A.G."/>
            <person name="Rayamajhi N."/>
            <person name="Minhas B.F."/>
            <person name="Madrigal G."/>
            <person name="Bilyk K.T."/>
            <person name="Yoon V."/>
            <person name="Hune M."/>
            <person name="Gregory S."/>
            <person name="Cheng C.H.C."/>
            <person name="Catchen J.M."/>
        </authorList>
    </citation>
    <scope>NUCLEOTIDE SEQUENCE [LARGE SCALE GENOMIC DNA]</scope>
    <source>
        <strain evidence="12">JC2023a</strain>
    </source>
</reference>
<name>A0AAN8CFJ1_9TELE</name>
<keyword evidence="4" id="KW-0548">Nucleotidyltransferase</keyword>
<dbReference type="InterPro" id="IPR000477">
    <property type="entry name" value="RT_dom"/>
</dbReference>
<dbReference type="Pfam" id="PF00078">
    <property type="entry name" value="RVT_1"/>
    <property type="match status" value="1"/>
</dbReference>
<keyword evidence="7" id="KW-0378">Hydrolase</keyword>
<dbReference type="InterPro" id="IPR052055">
    <property type="entry name" value="Hepadnavirus_pol/RT"/>
</dbReference>
<keyword evidence="6" id="KW-0255">Endonuclease</keyword>
<evidence type="ECO:0000256" key="3">
    <source>
        <dbReference type="ARBA" id="ARBA00022679"/>
    </source>
</evidence>
<dbReference type="PROSITE" id="PS50878">
    <property type="entry name" value="RT_POL"/>
    <property type="match status" value="1"/>
</dbReference>
<evidence type="ECO:0000256" key="6">
    <source>
        <dbReference type="ARBA" id="ARBA00022759"/>
    </source>
</evidence>
<evidence type="ECO:0000256" key="2">
    <source>
        <dbReference type="ARBA" id="ARBA00012180"/>
    </source>
</evidence>
<gene>
    <name evidence="12" type="ORF">CesoFtcFv8_007851</name>
</gene>
<dbReference type="CDD" id="cd03714">
    <property type="entry name" value="RT_DIRS1"/>
    <property type="match status" value="1"/>
</dbReference>
<dbReference type="Proteomes" id="UP001335648">
    <property type="component" value="Unassembled WGS sequence"/>
</dbReference>
<dbReference type="Gene3D" id="3.30.420.10">
    <property type="entry name" value="Ribonuclease H-like superfamily/Ribonuclease H"/>
    <property type="match status" value="1"/>
</dbReference>
<evidence type="ECO:0000313" key="12">
    <source>
        <dbReference type="EMBL" id="KAK5902612.1"/>
    </source>
</evidence>
<evidence type="ECO:0000256" key="10">
    <source>
        <dbReference type="SAM" id="Phobius"/>
    </source>
</evidence>
<evidence type="ECO:0000259" key="11">
    <source>
        <dbReference type="PROSITE" id="PS50878"/>
    </source>
</evidence>